<dbReference type="Pfam" id="PF00691">
    <property type="entry name" value="OmpA"/>
    <property type="match status" value="1"/>
</dbReference>
<reference evidence="8" key="1">
    <citation type="submission" date="2020-09" db="EMBL/GenBank/DDBJ databases">
        <title>Taishania pollutisoli gen. nov., sp. nov., Isolated from Tetrabromobisphenol A-Contaminated Soil.</title>
        <authorList>
            <person name="Chen Q."/>
        </authorList>
    </citation>
    <scope>NUCLEOTIDE SEQUENCE</scope>
    <source>
        <strain evidence="8">CZZ-1</strain>
    </source>
</reference>
<dbReference type="SUPFAM" id="SSF103088">
    <property type="entry name" value="OmpA-like"/>
    <property type="match status" value="1"/>
</dbReference>
<comment type="caution">
    <text evidence="8">The sequence shown here is derived from an EMBL/GenBank/DDBJ whole genome shotgun (WGS) entry which is preliminary data.</text>
</comment>
<evidence type="ECO:0000259" key="7">
    <source>
        <dbReference type="PROSITE" id="PS51123"/>
    </source>
</evidence>
<feature type="compositionally biased region" description="Basic and acidic residues" evidence="5">
    <location>
        <begin position="676"/>
        <end position="688"/>
    </location>
</feature>
<dbReference type="CDD" id="cd07185">
    <property type="entry name" value="OmpA_C-like"/>
    <property type="match status" value="1"/>
</dbReference>
<feature type="domain" description="OmpA-like" evidence="7">
    <location>
        <begin position="574"/>
        <end position="688"/>
    </location>
</feature>
<dbReference type="GO" id="GO:0009279">
    <property type="term" value="C:cell outer membrane"/>
    <property type="evidence" value="ECO:0007669"/>
    <property type="project" value="UniProtKB-SubCell"/>
</dbReference>
<dbReference type="SUPFAM" id="SSF82171">
    <property type="entry name" value="DPP6 N-terminal domain-like"/>
    <property type="match status" value="1"/>
</dbReference>
<dbReference type="InterPro" id="IPR011042">
    <property type="entry name" value="6-blade_b-propeller_TolB-like"/>
</dbReference>
<dbReference type="PANTHER" id="PTHR30329:SF21">
    <property type="entry name" value="LIPOPROTEIN YIAD-RELATED"/>
    <property type="match status" value="1"/>
</dbReference>
<proteinExistence type="predicted"/>
<dbReference type="AlphaFoldDB" id="A0A8J6TXY4"/>
<feature type="signal peptide" evidence="6">
    <location>
        <begin position="1"/>
        <end position="18"/>
    </location>
</feature>
<keyword evidence="2 4" id="KW-0472">Membrane</keyword>
<dbReference type="InterPro" id="IPR006665">
    <property type="entry name" value="OmpA-like"/>
</dbReference>
<dbReference type="Gene3D" id="1.25.40.10">
    <property type="entry name" value="Tetratricopeptide repeat domain"/>
    <property type="match status" value="1"/>
</dbReference>
<dbReference type="InterPro" id="IPR050330">
    <property type="entry name" value="Bact_OuterMem_StrucFunc"/>
</dbReference>
<evidence type="ECO:0000256" key="6">
    <source>
        <dbReference type="SAM" id="SignalP"/>
    </source>
</evidence>
<dbReference type="InterPro" id="IPR011659">
    <property type="entry name" value="WD40"/>
</dbReference>
<keyword evidence="9" id="KW-1185">Reference proteome</keyword>
<dbReference type="PANTHER" id="PTHR30329">
    <property type="entry name" value="STATOR ELEMENT OF FLAGELLAR MOTOR COMPLEX"/>
    <property type="match status" value="1"/>
</dbReference>
<evidence type="ECO:0000313" key="8">
    <source>
        <dbReference type="EMBL" id="MBC9813181.1"/>
    </source>
</evidence>
<dbReference type="PROSITE" id="PS51123">
    <property type="entry name" value="OMPA_2"/>
    <property type="match status" value="1"/>
</dbReference>
<dbReference type="PRINTS" id="PR01021">
    <property type="entry name" value="OMPADOMAIN"/>
</dbReference>
<gene>
    <name evidence="8" type="ORF">H9Y05_11955</name>
</gene>
<dbReference type="InterPro" id="IPR036737">
    <property type="entry name" value="OmpA-like_sf"/>
</dbReference>
<dbReference type="InterPro" id="IPR011990">
    <property type="entry name" value="TPR-like_helical_dom_sf"/>
</dbReference>
<dbReference type="EMBL" id="JACVEL010000008">
    <property type="protein sequence ID" value="MBC9813181.1"/>
    <property type="molecule type" value="Genomic_DNA"/>
</dbReference>
<protein>
    <submittedName>
        <fullName evidence="8">OmpA family protein</fullName>
    </submittedName>
</protein>
<evidence type="ECO:0000313" key="9">
    <source>
        <dbReference type="Proteomes" id="UP000652681"/>
    </source>
</evidence>
<keyword evidence="3" id="KW-0998">Cell outer membrane</keyword>
<evidence type="ECO:0000256" key="2">
    <source>
        <dbReference type="ARBA" id="ARBA00023136"/>
    </source>
</evidence>
<dbReference type="Proteomes" id="UP000652681">
    <property type="component" value="Unassembled WGS sequence"/>
</dbReference>
<dbReference type="RefSeq" id="WP_216714422.1">
    <property type="nucleotide sequence ID" value="NZ_JACVEL010000008.1"/>
</dbReference>
<dbReference type="InterPro" id="IPR006664">
    <property type="entry name" value="OMP_bac"/>
</dbReference>
<feature type="region of interest" description="Disordered" evidence="5">
    <location>
        <begin position="657"/>
        <end position="688"/>
    </location>
</feature>
<organism evidence="8 9">
    <name type="scientific">Taishania pollutisoli</name>
    <dbReference type="NCBI Taxonomy" id="2766479"/>
    <lineage>
        <taxon>Bacteria</taxon>
        <taxon>Pseudomonadati</taxon>
        <taxon>Bacteroidota</taxon>
        <taxon>Flavobacteriia</taxon>
        <taxon>Flavobacteriales</taxon>
        <taxon>Crocinitomicaceae</taxon>
        <taxon>Taishania</taxon>
    </lineage>
</organism>
<evidence type="ECO:0000256" key="5">
    <source>
        <dbReference type="SAM" id="MobiDB-lite"/>
    </source>
</evidence>
<dbReference type="SUPFAM" id="SSF48452">
    <property type="entry name" value="TPR-like"/>
    <property type="match status" value="1"/>
</dbReference>
<sequence length="688" mass="75766">MKTLLVIITLLTGFVVSAQSVDFKAANFKDDKDGLKKATDAIKAGETSFQLANDAVFATQSPGLNYKKALQQFEIAQKFNPNNALNNFRIGVCHMYTTDPGNGIPFIKKAYELDKTCDPFMEYYYGLALQLEGKYDEALKAYTTFETGYKKADEFGKFVSLHINECKNAKTAIAAPVRAWVDNVKELNSAFDDYAPSISTDGGEIIYTSNRPNGKQANEVGEYDKDIYTSSSSGLKWAVPVAIKGGVNTTADDVSNNISFDGTKMLLHRDDNGQIDIYESTLKGASWSDPVKLHFQISSNRANEIYGAYSNDGWSIYFSRDNSTRSTGYDIMYSSMQSKMEKDFKAATMLAEVNTGFNDGPIYLHIDGETMYIASQGRASMGGYDIFVSKKIQGKWTAPKNMGYPINTPYDDFFFASTANGKFAYIASNRDGGQGGYDIYKVTFWGDDKLPHLETEDYLLASAIMPIKDNQVEAKVDVNRKSFTVFKGKTIDAITKKAVEAQIDIIDNATGSVIETFTTNSATGKFIITLASGKNYGILVRAEGYLFHSENFDIPKGAADNLVDKTIELKNIKIGSTIALRNIFFDTGKSTLRPESNSELDRLVKLLKDVPNLKIEISGHTDNTGSATLNNELSKARAEAVVTYLKTKGIAANRLTSEGYGSSKPVASNDNATGRQENRRTEFKITGN</sequence>
<dbReference type="Pfam" id="PF07676">
    <property type="entry name" value="PD40"/>
    <property type="match status" value="3"/>
</dbReference>
<accession>A0A8J6TXY4</accession>
<evidence type="ECO:0000256" key="1">
    <source>
        <dbReference type="ARBA" id="ARBA00004442"/>
    </source>
</evidence>
<comment type="subcellular location">
    <subcellularLocation>
        <location evidence="1">Cell outer membrane</location>
    </subcellularLocation>
</comment>
<dbReference type="Gene3D" id="2.120.10.30">
    <property type="entry name" value="TolB, C-terminal domain"/>
    <property type="match status" value="1"/>
</dbReference>
<evidence type="ECO:0000256" key="4">
    <source>
        <dbReference type="PROSITE-ProRule" id="PRU00473"/>
    </source>
</evidence>
<evidence type="ECO:0000256" key="3">
    <source>
        <dbReference type="ARBA" id="ARBA00023237"/>
    </source>
</evidence>
<name>A0A8J6TXY4_9FLAO</name>
<dbReference type="Gene3D" id="3.30.1330.60">
    <property type="entry name" value="OmpA-like domain"/>
    <property type="match status" value="1"/>
</dbReference>
<feature type="compositionally biased region" description="Polar residues" evidence="5">
    <location>
        <begin position="657"/>
        <end position="675"/>
    </location>
</feature>
<keyword evidence="6" id="KW-0732">Signal</keyword>
<feature type="chain" id="PRO_5035175952" evidence="6">
    <location>
        <begin position="19"/>
        <end position="688"/>
    </location>
</feature>